<dbReference type="Gene3D" id="2.60.120.1440">
    <property type="match status" value="1"/>
</dbReference>
<dbReference type="Proteomes" id="UP001201217">
    <property type="component" value="Unassembled WGS sequence"/>
</dbReference>
<comment type="caution">
    <text evidence="3">The sequence shown here is derived from an EMBL/GenBank/DDBJ whole genome shotgun (WGS) entry which is preliminary data.</text>
</comment>
<evidence type="ECO:0000256" key="1">
    <source>
        <dbReference type="SAM" id="SignalP"/>
    </source>
</evidence>
<accession>A0ABS9E7K5</accession>
<dbReference type="PANTHER" id="PTHR38731">
    <property type="entry name" value="LIPL45-RELATED LIPOPROTEIN-RELATED"/>
    <property type="match status" value="1"/>
</dbReference>
<reference evidence="3 4" key="1">
    <citation type="submission" date="2022-01" db="EMBL/GenBank/DDBJ databases">
        <title>Maritalea mediterranea sp. nov., isolated from marine plastic residues from the Malva-rosa beach (Valencia, Spain).</title>
        <authorList>
            <person name="Vidal-Verdu A."/>
            <person name="Molina-Menor E."/>
            <person name="Pascual J."/>
            <person name="Pereto J."/>
            <person name="Porcar M."/>
        </authorList>
    </citation>
    <scope>NUCLEOTIDE SEQUENCE [LARGE SCALE GENOMIC DNA]</scope>
    <source>
        <strain evidence="3 4">P4.10X</strain>
    </source>
</reference>
<dbReference type="EMBL" id="JAKGTI010000002">
    <property type="protein sequence ID" value="MCF4098860.1"/>
    <property type="molecule type" value="Genomic_DNA"/>
</dbReference>
<dbReference type="RefSeq" id="WP_236114427.1">
    <property type="nucleotide sequence ID" value="NZ_JAKGTI010000002.1"/>
</dbReference>
<feature type="domain" description="FecR protein" evidence="2">
    <location>
        <begin position="73"/>
        <end position="154"/>
    </location>
</feature>
<evidence type="ECO:0000313" key="3">
    <source>
        <dbReference type="EMBL" id="MCF4098860.1"/>
    </source>
</evidence>
<feature type="signal peptide" evidence="1">
    <location>
        <begin position="1"/>
        <end position="25"/>
    </location>
</feature>
<gene>
    <name evidence="3" type="ORF">L1I42_10215</name>
</gene>
<dbReference type="Pfam" id="PF04773">
    <property type="entry name" value="FecR"/>
    <property type="match status" value="1"/>
</dbReference>
<protein>
    <submittedName>
        <fullName evidence="3">FecR family protein</fullName>
    </submittedName>
</protein>
<keyword evidence="1" id="KW-0732">Signal</keyword>
<name>A0ABS9E7K5_9HYPH</name>
<dbReference type="PANTHER" id="PTHR38731:SF3">
    <property type="entry name" value="BLL6125 PROTEIN"/>
    <property type="match status" value="1"/>
</dbReference>
<sequence>MNFLIKTLLLPAFMLGMLVTTSTQAEEWVADKLRGGVFVFDGTQWQQIFRGYTVDSSCAIQTKPDALVVFTHGKESIKVGGDTRIRINDRGGELKTVVEQDFGEITVDVDKKNVQHFAVKAPLLTAVVKGTKFTVKADKSGLGTEVKVRRGRVEVQDPQMGLKVDVKEGQKAARSTG</sequence>
<organism evidence="3 4">
    <name type="scientific">Maritalea mediterranea</name>
    <dbReference type="NCBI Taxonomy" id="2909667"/>
    <lineage>
        <taxon>Bacteria</taxon>
        <taxon>Pseudomonadati</taxon>
        <taxon>Pseudomonadota</taxon>
        <taxon>Alphaproteobacteria</taxon>
        <taxon>Hyphomicrobiales</taxon>
        <taxon>Devosiaceae</taxon>
        <taxon>Maritalea</taxon>
    </lineage>
</organism>
<feature type="chain" id="PRO_5046859971" evidence="1">
    <location>
        <begin position="26"/>
        <end position="177"/>
    </location>
</feature>
<evidence type="ECO:0000259" key="2">
    <source>
        <dbReference type="Pfam" id="PF04773"/>
    </source>
</evidence>
<keyword evidence="4" id="KW-1185">Reference proteome</keyword>
<evidence type="ECO:0000313" key="4">
    <source>
        <dbReference type="Proteomes" id="UP001201217"/>
    </source>
</evidence>
<proteinExistence type="predicted"/>
<dbReference type="InterPro" id="IPR006860">
    <property type="entry name" value="FecR"/>
</dbReference>